<dbReference type="AlphaFoldDB" id="A0A1G2QH48"/>
<dbReference type="Pfam" id="PF14022">
    <property type="entry name" value="DUF4238"/>
    <property type="match status" value="1"/>
</dbReference>
<proteinExistence type="predicted"/>
<dbReference type="InterPro" id="IPR025332">
    <property type="entry name" value="DUF4238"/>
</dbReference>
<sequence length="310" mass="36038">MEKQVTKNQHIVPQRHLRKFSLTSDKNKLKAFDCDLIKILNKDQSIISVCSGHFHYALEPGTEDKYSQAVEDAFGNLETWYGDNIERIEKSLLSQEKLSDSDRFGLSCVIANFFFRGQNFRRESLSALKELVDWMQPTVSEHIFSGVSKKYPDIFTDKKKGKEIADKVTQNELQKVAGKTSHATQRAFDVGHANTLTRKKWDIFLNKTEYPFITSDEAVIDLMDPRIPENYMLRGAWLLKTQIFNLSPKVSISLTFPFTEDLRGKVEYREMNNKGDIFRHNLFYVNFSHKYAYAPNTDFFKDLIAFEDKK</sequence>
<name>A0A1G2QH48_9BACT</name>
<protein>
    <recommendedName>
        <fullName evidence="3">DUF4238 domain-containing protein</fullName>
    </recommendedName>
</protein>
<dbReference type="EMBL" id="MHTK01000004">
    <property type="protein sequence ID" value="OHA59916.1"/>
    <property type="molecule type" value="Genomic_DNA"/>
</dbReference>
<organism evidence="1 2">
    <name type="scientific">Candidatus Vogelbacteria bacterium RIFOXYD1_FULL_46_19</name>
    <dbReference type="NCBI Taxonomy" id="1802439"/>
    <lineage>
        <taxon>Bacteria</taxon>
        <taxon>Candidatus Vogeliibacteriota</taxon>
    </lineage>
</organism>
<dbReference type="Proteomes" id="UP000177838">
    <property type="component" value="Unassembled WGS sequence"/>
</dbReference>
<evidence type="ECO:0000313" key="1">
    <source>
        <dbReference type="EMBL" id="OHA59916.1"/>
    </source>
</evidence>
<evidence type="ECO:0008006" key="3">
    <source>
        <dbReference type="Google" id="ProtNLM"/>
    </source>
</evidence>
<accession>A0A1G2QH48</accession>
<reference evidence="1 2" key="1">
    <citation type="journal article" date="2016" name="Nat. Commun.">
        <title>Thousands of microbial genomes shed light on interconnected biogeochemical processes in an aquifer system.</title>
        <authorList>
            <person name="Anantharaman K."/>
            <person name="Brown C.T."/>
            <person name="Hug L.A."/>
            <person name="Sharon I."/>
            <person name="Castelle C.J."/>
            <person name="Probst A.J."/>
            <person name="Thomas B.C."/>
            <person name="Singh A."/>
            <person name="Wilkins M.J."/>
            <person name="Karaoz U."/>
            <person name="Brodie E.L."/>
            <person name="Williams K.H."/>
            <person name="Hubbard S.S."/>
            <person name="Banfield J.F."/>
        </authorList>
    </citation>
    <scope>NUCLEOTIDE SEQUENCE [LARGE SCALE GENOMIC DNA]</scope>
</reference>
<dbReference type="STRING" id="1802439.A2589_02665"/>
<gene>
    <name evidence="1" type="ORF">A2589_02665</name>
</gene>
<comment type="caution">
    <text evidence="1">The sequence shown here is derived from an EMBL/GenBank/DDBJ whole genome shotgun (WGS) entry which is preliminary data.</text>
</comment>
<evidence type="ECO:0000313" key="2">
    <source>
        <dbReference type="Proteomes" id="UP000177838"/>
    </source>
</evidence>